<dbReference type="AlphaFoldDB" id="A0A4S2N4L0"/>
<evidence type="ECO:0000256" key="1">
    <source>
        <dbReference type="SAM" id="MobiDB-lite"/>
    </source>
</evidence>
<gene>
    <name evidence="2" type="ORF">EX30DRAFT_338747</name>
</gene>
<keyword evidence="3" id="KW-1185">Reference proteome</keyword>
<feature type="compositionally biased region" description="Basic and acidic residues" evidence="1">
    <location>
        <begin position="113"/>
        <end position="126"/>
    </location>
</feature>
<feature type="compositionally biased region" description="Low complexity" evidence="1">
    <location>
        <begin position="33"/>
        <end position="49"/>
    </location>
</feature>
<feature type="region of interest" description="Disordered" evidence="1">
    <location>
        <begin position="181"/>
        <end position="203"/>
    </location>
</feature>
<name>A0A4S2N4L0_9PEZI</name>
<proteinExistence type="predicted"/>
<dbReference type="InParanoid" id="A0A4S2N4L0"/>
<dbReference type="Proteomes" id="UP000298138">
    <property type="component" value="Unassembled WGS sequence"/>
</dbReference>
<evidence type="ECO:0000313" key="3">
    <source>
        <dbReference type="Proteomes" id="UP000298138"/>
    </source>
</evidence>
<reference evidence="2 3" key="1">
    <citation type="submission" date="2019-04" db="EMBL/GenBank/DDBJ databases">
        <title>Comparative genomics and transcriptomics to analyze fruiting body development in filamentous ascomycetes.</title>
        <authorList>
            <consortium name="DOE Joint Genome Institute"/>
            <person name="Lutkenhaus R."/>
            <person name="Traeger S."/>
            <person name="Breuer J."/>
            <person name="Kuo A."/>
            <person name="Lipzen A."/>
            <person name="Pangilinan J."/>
            <person name="Dilworth D."/>
            <person name="Sandor L."/>
            <person name="Poggeler S."/>
            <person name="Barry K."/>
            <person name="Grigoriev I.V."/>
            <person name="Nowrousian M."/>
        </authorList>
    </citation>
    <scope>NUCLEOTIDE SEQUENCE [LARGE SCALE GENOMIC DNA]</scope>
    <source>
        <strain evidence="2 3">CBS 389.68</strain>
    </source>
</reference>
<feature type="region of interest" description="Disordered" evidence="1">
    <location>
        <begin position="1"/>
        <end position="20"/>
    </location>
</feature>
<dbReference type="EMBL" id="ML220113">
    <property type="protein sequence ID" value="TGZ84199.1"/>
    <property type="molecule type" value="Genomic_DNA"/>
</dbReference>
<feature type="region of interest" description="Disordered" evidence="1">
    <location>
        <begin position="28"/>
        <end position="51"/>
    </location>
</feature>
<evidence type="ECO:0000313" key="2">
    <source>
        <dbReference type="EMBL" id="TGZ84199.1"/>
    </source>
</evidence>
<sequence length="286" mass="31088">MSSSTFHPLAALHSNTLSPPLQDRRAISAAHRSSFSNSTASENSSPMSNANPADILRRRLSLSSPKPSHILTGPEKQQFRQRFPPTPLPEVLQTPSAFTGLFGRAGEMNETAGSKESREMRDRRGSGADYFSDASVDSEAVVEDVDEVVMPKKEADSGNGRARLSGDKEEVEKRMTSLKNNNFKRKPVPNNPSPVSNTNPTGTAADATRPISPLDFAIVLIKCSIGFFVACVTLGMILPMLFWSLVVLIAAIFLERAFVGTSESMVLKKLESVIEELNTKWPVIAA</sequence>
<protein>
    <submittedName>
        <fullName evidence="2">Uncharacterized protein</fullName>
    </submittedName>
</protein>
<feature type="region of interest" description="Disordered" evidence="1">
    <location>
        <begin position="109"/>
        <end position="131"/>
    </location>
</feature>
<accession>A0A4S2N4L0</accession>
<feature type="region of interest" description="Disordered" evidence="1">
    <location>
        <begin position="64"/>
        <end position="92"/>
    </location>
</feature>
<organism evidence="2 3">
    <name type="scientific">Ascodesmis nigricans</name>
    <dbReference type="NCBI Taxonomy" id="341454"/>
    <lineage>
        <taxon>Eukaryota</taxon>
        <taxon>Fungi</taxon>
        <taxon>Dikarya</taxon>
        <taxon>Ascomycota</taxon>
        <taxon>Pezizomycotina</taxon>
        <taxon>Pezizomycetes</taxon>
        <taxon>Pezizales</taxon>
        <taxon>Ascodesmidaceae</taxon>
        <taxon>Ascodesmis</taxon>
    </lineage>
</organism>